<dbReference type="GO" id="GO:1901982">
    <property type="term" value="F:maltose binding"/>
    <property type="evidence" value="ECO:0007669"/>
    <property type="project" value="TreeGrafter"/>
</dbReference>
<dbReference type="Pfam" id="PF13416">
    <property type="entry name" value="SBP_bac_8"/>
    <property type="match status" value="1"/>
</dbReference>
<dbReference type="GO" id="GO:0055052">
    <property type="term" value="C:ATP-binding cassette (ABC) transporter complex, substrate-binding subunit-containing"/>
    <property type="evidence" value="ECO:0007669"/>
    <property type="project" value="TreeGrafter"/>
</dbReference>
<dbReference type="SUPFAM" id="SSF53850">
    <property type="entry name" value="Periplasmic binding protein-like II"/>
    <property type="match status" value="1"/>
</dbReference>
<dbReference type="PANTHER" id="PTHR30061">
    <property type="entry name" value="MALTOSE-BINDING PERIPLASMIC PROTEIN"/>
    <property type="match status" value="1"/>
</dbReference>
<evidence type="ECO:0000313" key="7">
    <source>
        <dbReference type="Proteomes" id="UP000602087"/>
    </source>
</evidence>
<keyword evidence="4 5" id="KW-0732">Signal</keyword>
<dbReference type="EMBL" id="JAEINH010000003">
    <property type="protein sequence ID" value="MBI9114335.1"/>
    <property type="molecule type" value="Genomic_DNA"/>
</dbReference>
<dbReference type="Proteomes" id="UP000602087">
    <property type="component" value="Unassembled WGS sequence"/>
</dbReference>
<evidence type="ECO:0000313" key="6">
    <source>
        <dbReference type="EMBL" id="MBI9114335.1"/>
    </source>
</evidence>
<keyword evidence="3" id="KW-0762">Sugar transport</keyword>
<evidence type="ECO:0000256" key="3">
    <source>
        <dbReference type="ARBA" id="ARBA00022597"/>
    </source>
</evidence>
<dbReference type="GO" id="GO:0015144">
    <property type="term" value="F:carbohydrate transmembrane transporter activity"/>
    <property type="evidence" value="ECO:0007669"/>
    <property type="project" value="InterPro"/>
</dbReference>
<feature type="chain" id="PRO_5038491360" evidence="5">
    <location>
        <begin position="19"/>
        <end position="409"/>
    </location>
</feature>
<dbReference type="Gene3D" id="3.40.190.10">
    <property type="entry name" value="Periplasmic binding protein-like II"/>
    <property type="match status" value="2"/>
</dbReference>
<dbReference type="GO" id="GO:0042956">
    <property type="term" value="P:maltodextrin transmembrane transport"/>
    <property type="evidence" value="ECO:0007669"/>
    <property type="project" value="TreeGrafter"/>
</dbReference>
<dbReference type="InterPro" id="IPR006060">
    <property type="entry name" value="Maltose/Cyclodextrin-bd"/>
</dbReference>
<evidence type="ECO:0000256" key="2">
    <source>
        <dbReference type="ARBA" id="ARBA00022448"/>
    </source>
</evidence>
<dbReference type="PANTHER" id="PTHR30061:SF50">
    <property type="entry name" value="MALTOSE_MALTODEXTRIN-BINDING PERIPLASMIC PROTEIN"/>
    <property type="match status" value="1"/>
</dbReference>
<dbReference type="PROSITE" id="PS51257">
    <property type="entry name" value="PROKAR_LIPOPROTEIN"/>
    <property type="match status" value="1"/>
</dbReference>
<evidence type="ECO:0000256" key="4">
    <source>
        <dbReference type="ARBA" id="ARBA00022729"/>
    </source>
</evidence>
<reference evidence="6" key="1">
    <citation type="submission" date="2020-12" db="EMBL/GenBank/DDBJ databases">
        <title>Sanguibacter suaedae sp. nov., isolated from Suaeda aralocaspica.</title>
        <authorList>
            <person name="Ma Q."/>
        </authorList>
    </citation>
    <scope>NUCLEOTIDE SEQUENCE</scope>
    <source>
        <strain evidence="6">YZGR15</strain>
    </source>
</reference>
<dbReference type="RefSeq" id="WP_198732896.1">
    <property type="nucleotide sequence ID" value="NZ_JAEINH010000003.1"/>
</dbReference>
<protein>
    <submittedName>
        <fullName evidence="6">Extracellular solute-binding protein</fullName>
    </submittedName>
</protein>
<gene>
    <name evidence="6" type="ORF">JAV76_04830</name>
</gene>
<comment type="similarity">
    <text evidence="1">Belongs to the bacterial solute-binding protein 1 family.</text>
</comment>
<evidence type="ECO:0000256" key="1">
    <source>
        <dbReference type="ARBA" id="ARBA00008520"/>
    </source>
</evidence>
<accession>A0A934I8V5</accession>
<feature type="signal peptide" evidence="5">
    <location>
        <begin position="1"/>
        <end position="18"/>
    </location>
</feature>
<proteinExistence type="inferred from homology"/>
<name>A0A934I8V5_9MICO</name>
<keyword evidence="7" id="KW-1185">Reference proteome</keyword>
<dbReference type="AlphaFoldDB" id="A0A934I8V5"/>
<evidence type="ECO:0000256" key="5">
    <source>
        <dbReference type="SAM" id="SignalP"/>
    </source>
</evidence>
<dbReference type="PRINTS" id="PR00181">
    <property type="entry name" value="MALTOSEBP"/>
</dbReference>
<sequence>MRRSILLAGVLTTSLTLAACGSSDDSTESTTDGAAGASGGLTIWVDDTREAPVAAAAEAFTEETGVEVELVQKNFEDVRPDFLAQVPTGEGPDITVGAHDWLGEFVNNGVVAPLEIGDKAAEFDEVALQVYTYDGQLYGLPYGVENVALIRNTALAPEAPATWDDMVAAGQAAGTPFPVLVQSNGESGDPYTHYPMQTSFGSTVFAQDAEGRYTNELTLGGEEGKAYAAWLAAQGAAGVLDIDTTYDIVVEEFKNGNSPFIIGGPWMVASFEGLDLAIDPVPSAGGLPSQPFMGAPGFYVNAQSDNQLLANEFLVDYMSTVEAQVALYEVGDRLPAVTAAAEQVAATDPIVAGFRDAAADAVPAPSIPEMASVWTYWGNTEAAIVSGKSDPAEAWDKMVSDIQGAIDGS</sequence>
<dbReference type="GO" id="GO:0015768">
    <property type="term" value="P:maltose transport"/>
    <property type="evidence" value="ECO:0007669"/>
    <property type="project" value="TreeGrafter"/>
</dbReference>
<keyword evidence="2" id="KW-0813">Transport</keyword>
<dbReference type="InterPro" id="IPR006059">
    <property type="entry name" value="SBP"/>
</dbReference>
<comment type="caution">
    <text evidence="6">The sequence shown here is derived from an EMBL/GenBank/DDBJ whole genome shotgun (WGS) entry which is preliminary data.</text>
</comment>
<organism evidence="6 7">
    <name type="scientific">Sanguibacter suaedae</name>
    <dbReference type="NCBI Taxonomy" id="2795737"/>
    <lineage>
        <taxon>Bacteria</taxon>
        <taxon>Bacillati</taxon>
        <taxon>Actinomycetota</taxon>
        <taxon>Actinomycetes</taxon>
        <taxon>Micrococcales</taxon>
        <taxon>Sanguibacteraceae</taxon>
        <taxon>Sanguibacter</taxon>
    </lineage>
</organism>